<dbReference type="Pfam" id="PF21902">
    <property type="entry name" value="PTM1-like_N"/>
    <property type="match status" value="1"/>
</dbReference>
<proteinExistence type="inferred from homology"/>
<feature type="transmembrane region" description="Helical" evidence="8">
    <location>
        <begin position="471"/>
        <end position="488"/>
    </location>
</feature>
<dbReference type="PANTHER" id="PTHR21229:SF1">
    <property type="entry name" value="GH17801P"/>
    <property type="match status" value="1"/>
</dbReference>
<evidence type="ECO:0000256" key="7">
    <source>
        <dbReference type="SAM" id="MobiDB-lite"/>
    </source>
</evidence>
<evidence type="ECO:0000256" key="3">
    <source>
        <dbReference type="ARBA" id="ARBA00022692"/>
    </source>
</evidence>
<sequence length="598" mass="68374">MKKPLNFLFSTTFLAFTLLSCCLAEYGKLSSRSQGNLKCAGIYKGNDKKSSEIALSFDPISNSNITILIFNWKDSSQIGITKNGDNNQTAGDTKLTICDESSVSSNLCSADDIGRVLINNKDKGGKQYKFTSIIYNDLISMKNSVGGYTLLEHKDWLKKNPNGTVSQWIYYSNTARKTILPITDGSGSDQEASISLEWTQPGMVYINYNVNTTGYYCVDSVSLSDFSGKAFWKNWYGYLPASEYIKLSFYRTLTLFYAICWIIWAYMSYRVWSDVLPLQHHIWFLIGIMIVNMGLSYTYWENYNFSGTTNTVLAIAMVFFGAARNSLSFFLFLVVSLGWGIVRPTLGSTMKKCVALLVLHFISGCIYGTSVAFRDQNELNDMSLFVVLPISIFTTIYYVWTMKAVLATTHILETRRQSYKLDMFNKMWKLLMFNIVAFTMFIVLNIIQVSLFSNGDYIVSTWKWRWLMIDGWLNFQFFITFVVVLWWWRPTSNNHRYGLEQLAHDEGDAWERGPSHDGHAMMLADERDFQLALEEADQVADSFVLTETPAKKTPEPNQVRSSEESGNRDIFNEQNLGNNNESATVENDNYEIKHVSRK</sequence>
<feature type="compositionally biased region" description="Basic and acidic residues" evidence="7">
    <location>
        <begin position="561"/>
        <end position="571"/>
    </location>
</feature>
<feature type="domain" description="PTM1-like N-terminal" evidence="11">
    <location>
        <begin position="38"/>
        <end position="124"/>
    </location>
</feature>
<feature type="chain" id="PRO_5015675934" description="Intimal thickness related receptor IRP domain-containing protein" evidence="9">
    <location>
        <begin position="25"/>
        <end position="598"/>
    </location>
</feature>
<feature type="transmembrane region" description="Helical" evidence="8">
    <location>
        <begin position="385"/>
        <end position="406"/>
    </location>
</feature>
<dbReference type="EMBL" id="MBFT01000704">
    <property type="protein sequence ID" value="PVU87706.1"/>
    <property type="molecule type" value="Genomic_DNA"/>
</dbReference>
<evidence type="ECO:0000256" key="4">
    <source>
        <dbReference type="ARBA" id="ARBA00022729"/>
    </source>
</evidence>
<dbReference type="InterPro" id="IPR053937">
    <property type="entry name" value="GOST_TM"/>
</dbReference>
<feature type="domain" description="GOST seven transmembrane" evidence="10">
    <location>
        <begin position="246"/>
        <end position="494"/>
    </location>
</feature>
<evidence type="ECO:0008006" key="14">
    <source>
        <dbReference type="Google" id="ProtNLM"/>
    </source>
</evidence>
<feature type="transmembrane region" description="Helical" evidence="8">
    <location>
        <begin position="354"/>
        <end position="373"/>
    </location>
</feature>
<dbReference type="PROSITE" id="PS51257">
    <property type="entry name" value="PROKAR_LIPOPROTEIN"/>
    <property type="match status" value="1"/>
</dbReference>
<evidence type="ECO:0000256" key="6">
    <source>
        <dbReference type="ARBA" id="ARBA00023136"/>
    </source>
</evidence>
<protein>
    <recommendedName>
        <fullName evidence="14">Intimal thickness related receptor IRP domain-containing protein</fullName>
    </recommendedName>
</protein>
<name>A0A2T9Y5T9_9FUNG</name>
<keyword evidence="4 9" id="KW-0732">Signal</keyword>
<evidence type="ECO:0000256" key="1">
    <source>
        <dbReference type="ARBA" id="ARBA00004141"/>
    </source>
</evidence>
<evidence type="ECO:0000256" key="5">
    <source>
        <dbReference type="ARBA" id="ARBA00022989"/>
    </source>
</evidence>
<feature type="transmembrane region" description="Helical" evidence="8">
    <location>
        <begin position="249"/>
        <end position="269"/>
    </location>
</feature>
<dbReference type="Proteomes" id="UP000245699">
    <property type="component" value="Unassembled WGS sequence"/>
</dbReference>
<evidence type="ECO:0000259" key="11">
    <source>
        <dbReference type="Pfam" id="PF21902"/>
    </source>
</evidence>
<dbReference type="Pfam" id="PF06814">
    <property type="entry name" value="GOST_TM"/>
    <property type="match status" value="1"/>
</dbReference>
<dbReference type="InterPro" id="IPR053938">
    <property type="entry name" value="PTM1-like_N"/>
</dbReference>
<dbReference type="PANTHER" id="PTHR21229">
    <property type="entry name" value="LUNG SEVEN TRANSMEMBRANE RECEPTOR"/>
    <property type="match status" value="1"/>
</dbReference>
<comment type="caution">
    <text evidence="12">The sequence shown here is derived from an EMBL/GenBank/DDBJ whole genome shotgun (WGS) entry which is preliminary data.</text>
</comment>
<keyword evidence="13" id="KW-1185">Reference proteome</keyword>
<dbReference type="OrthoDB" id="19932at2759"/>
<feature type="transmembrane region" description="Helical" evidence="8">
    <location>
        <begin position="427"/>
        <end position="451"/>
    </location>
</feature>
<evidence type="ECO:0000256" key="2">
    <source>
        <dbReference type="ARBA" id="ARBA00007883"/>
    </source>
</evidence>
<dbReference type="STRING" id="61424.A0A2T9Y5T9"/>
<evidence type="ECO:0000313" key="12">
    <source>
        <dbReference type="EMBL" id="PVU87706.1"/>
    </source>
</evidence>
<comment type="subcellular location">
    <subcellularLocation>
        <location evidence="1">Membrane</location>
        <topology evidence="1">Multi-pass membrane protein</topology>
    </subcellularLocation>
</comment>
<organism evidence="12 13">
    <name type="scientific">Furculomyces boomerangus</name>
    <dbReference type="NCBI Taxonomy" id="61424"/>
    <lineage>
        <taxon>Eukaryota</taxon>
        <taxon>Fungi</taxon>
        <taxon>Fungi incertae sedis</taxon>
        <taxon>Zoopagomycota</taxon>
        <taxon>Kickxellomycotina</taxon>
        <taxon>Harpellomycetes</taxon>
        <taxon>Harpellales</taxon>
        <taxon>Harpellaceae</taxon>
        <taxon>Furculomyces</taxon>
    </lineage>
</organism>
<gene>
    <name evidence="12" type="ORF">BB559_005926</name>
</gene>
<dbReference type="GO" id="GO:0042147">
    <property type="term" value="P:retrograde transport, endosome to Golgi"/>
    <property type="evidence" value="ECO:0007669"/>
    <property type="project" value="TreeGrafter"/>
</dbReference>
<evidence type="ECO:0000256" key="9">
    <source>
        <dbReference type="SAM" id="SignalP"/>
    </source>
</evidence>
<dbReference type="GO" id="GO:0016020">
    <property type="term" value="C:membrane"/>
    <property type="evidence" value="ECO:0007669"/>
    <property type="project" value="UniProtKB-SubCell"/>
</dbReference>
<dbReference type="GO" id="GO:0005829">
    <property type="term" value="C:cytosol"/>
    <property type="evidence" value="ECO:0007669"/>
    <property type="project" value="GOC"/>
</dbReference>
<evidence type="ECO:0000313" key="13">
    <source>
        <dbReference type="Proteomes" id="UP000245699"/>
    </source>
</evidence>
<feature type="transmembrane region" description="Helical" evidence="8">
    <location>
        <begin position="281"/>
        <end position="300"/>
    </location>
</feature>
<dbReference type="GO" id="GO:0005794">
    <property type="term" value="C:Golgi apparatus"/>
    <property type="evidence" value="ECO:0007669"/>
    <property type="project" value="TreeGrafter"/>
</dbReference>
<accession>A0A2T9Y5T9</accession>
<feature type="transmembrane region" description="Helical" evidence="8">
    <location>
        <begin position="312"/>
        <end position="342"/>
    </location>
</feature>
<keyword evidence="3 8" id="KW-0812">Transmembrane</keyword>
<evidence type="ECO:0000259" key="10">
    <source>
        <dbReference type="Pfam" id="PF06814"/>
    </source>
</evidence>
<feature type="region of interest" description="Disordered" evidence="7">
    <location>
        <begin position="546"/>
        <end position="598"/>
    </location>
</feature>
<keyword evidence="5 8" id="KW-1133">Transmembrane helix</keyword>
<dbReference type="InterPro" id="IPR009637">
    <property type="entry name" value="GPR107/GPR108-like"/>
</dbReference>
<feature type="compositionally biased region" description="Polar residues" evidence="7">
    <location>
        <begin position="572"/>
        <end position="587"/>
    </location>
</feature>
<comment type="similarity">
    <text evidence="2">Belongs to the LU7TM family.</text>
</comment>
<evidence type="ECO:0000256" key="8">
    <source>
        <dbReference type="SAM" id="Phobius"/>
    </source>
</evidence>
<feature type="signal peptide" evidence="9">
    <location>
        <begin position="1"/>
        <end position="24"/>
    </location>
</feature>
<keyword evidence="6 8" id="KW-0472">Membrane</keyword>
<dbReference type="AlphaFoldDB" id="A0A2T9Y5T9"/>
<reference evidence="12 13" key="1">
    <citation type="journal article" date="2018" name="MBio">
        <title>Comparative Genomics Reveals the Core Gene Toolbox for the Fungus-Insect Symbiosis.</title>
        <authorList>
            <person name="Wang Y."/>
            <person name="Stata M."/>
            <person name="Wang W."/>
            <person name="Stajich J.E."/>
            <person name="White M.M."/>
            <person name="Moncalvo J.M."/>
        </authorList>
    </citation>
    <scope>NUCLEOTIDE SEQUENCE [LARGE SCALE GENOMIC DNA]</scope>
    <source>
        <strain evidence="12 13">AUS-77-4</strain>
    </source>
</reference>